<proteinExistence type="predicted"/>
<dbReference type="InterPro" id="IPR001296">
    <property type="entry name" value="Glyco_trans_1"/>
</dbReference>
<protein>
    <submittedName>
        <fullName evidence="3">Glycosyltransferase family 1 protein</fullName>
    </submittedName>
</protein>
<keyword evidence="3" id="KW-0808">Transferase</keyword>
<dbReference type="SUPFAM" id="SSF53756">
    <property type="entry name" value="UDP-Glycosyltransferase/glycogen phosphorylase"/>
    <property type="match status" value="1"/>
</dbReference>
<dbReference type="PANTHER" id="PTHR12526:SF630">
    <property type="entry name" value="GLYCOSYLTRANSFERASE"/>
    <property type="match status" value="1"/>
</dbReference>
<feature type="domain" description="Glycosyltransferase subfamily 4-like N-terminal" evidence="2">
    <location>
        <begin position="12"/>
        <end position="171"/>
    </location>
</feature>
<feature type="domain" description="Glycosyl transferase family 1" evidence="1">
    <location>
        <begin position="192"/>
        <end position="351"/>
    </location>
</feature>
<evidence type="ECO:0000259" key="1">
    <source>
        <dbReference type="Pfam" id="PF00534"/>
    </source>
</evidence>
<gene>
    <name evidence="3" type="ORF">DW079_12970</name>
</gene>
<accession>A0A3R6IK91</accession>
<name>A0A3R6IK91_9BACT</name>
<dbReference type="Pfam" id="PF00534">
    <property type="entry name" value="Glycos_transf_1"/>
    <property type="match status" value="1"/>
</dbReference>
<dbReference type="EMBL" id="QRNB01000090">
    <property type="protein sequence ID" value="RHK08526.1"/>
    <property type="molecule type" value="Genomic_DNA"/>
</dbReference>
<organism evidence="3 4">
    <name type="scientific">Segatella copri</name>
    <dbReference type="NCBI Taxonomy" id="165179"/>
    <lineage>
        <taxon>Bacteria</taxon>
        <taxon>Pseudomonadati</taxon>
        <taxon>Bacteroidota</taxon>
        <taxon>Bacteroidia</taxon>
        <taxon>Bacteroidales</taxon>
        <taxon>Prevotellaceae</taxon>
        <taxon>Segatella</taxon>
    </lineage>
</organism>
<dbReference type="PANTHER" id="PTHR12526">
    <property type="entry name" value="GLYCOSYLTRANSFERASE"/>
    <property type="match status" value="1"/>
</dbReference>
<dbReference type="Gene3D" id="3.40.50.2000">
    <property type="entry name" value="Glycogen Phosphorylase B"/>
    <property type="match status" value="2"/>
</dbReference>
<reference evidence="3 4" key="1">
    <citation type="submission" date="2018-08" db="EMBL/GenBank/DDBJ databases">
        <title>A genome reference for cultivated species of the human gut microbiota.</title>
        <authorList>
            <person name="Zou Y."/>
            <person name="Xue W."/>
            <person name="Luo G."/>
        </authorList>
    </citation>
    <scope>NUCLEOTIDE SEQUENCE [LARGE SCALE GENOMIC DNA]</scope>
    <source>
        <strain evidence="3 4">AF46-2NS</strain>
    </source>
</reference>
<sequence>MKILHIGNLKSGIDTYVRNTVALASDKFEFVIVNGADDNSKPYMRHGKQVKTYSIDMYRALNPVKDMKAVMQAIKIIKKEKPDLVHCHSAKGGVIGRFAAFFTGTKVIYTAHAFSFLSAESAKKKQIFLLLEKIAKLNSYLLACSGSERELGIKVVGFKEKKAFAWNNAVPDSLPQISSGKIEASDLPFPKVGERYITSIGRPSYQKNPLFMVEVAHGIHLKHPDIKFYLLGVGFYSPMLEDMKKLIHQYDMDDKFYLLPWLSHEETLKYVKGSMLYFMTSLYEGLPISVIEAMSLGKAIVASDVLGNKDCVKDGYNGYLLPLKEEVFVEKMNDLIENDEKRKEMEKNSRSYFESDFFIDNRIKALEDIYTEVYNR</sequence>
<dbReference type="AlphaFoldDB" id="A0A3R6IK91"/>
<comment type="caution">
    <text evidence="3">The sequence shown here is derived from an EMBL/GenBank/DDBJ whole genome shotgun (WGS) entry which is preliminary data.</text>
</comment>
<evidence type="ECO:0000313" key="4">
    <source>
        <dbReference type="Proteomes" id="UP000286211"/>
    </source>
</evidence>
<dbReference type="Proteomes" id="UP000286211">
    <property type="component" value="Unassembled WGS sequence"/>
</dbReference>
<evidence type="ECO:0000259" key="2">
    <source>
        <dbReference type="Pfam" id="PF13439"/>
    </source>
</evidence>
<evidence type="ECO:0000313" key="3">
    <source>
        <dbReference type="EMBL" id="RHK08526.1"/>
    </source>
</evidence>
<dbReference type="GO" id="GO:0016757">
    <property type="term" value="F:glycosyltransferase activity"/>
    <property type="evidence" value="ECO:0007669"/>
    <property type="project" value="InterPro"/>
</dbReference>
<dbReference type="Pfam" id="PF13439">
    <property type="entry name" value="Glyco_transf_4"/>
    <property type="match status" value="1"/>
</dbReference>
<dbReference type="InterPro" id="IPR028098">
    <property type="entry name" value="Glyco_trans_4-like_N"/>
</dbReference>